<comment type="caution">
    <text evidence="2">The sequence shown here is derived from an EMBL/GenBank/DDBJ whole genome shotgun (WGS) entry which is preliminary data.</text>
</comment>
<gene>
    <name evidence="2" type="ORF">PoB_002796900</name>
</gene>
<accession>A0AAV4A4E2</accession>
<evidence type="ECO:0000313" key="2">
    <source>
        <dbReference type="EMBL" id="GFO01464.1"/>
    </source>
</evidence>
<organism evidence="2 3">
    <name type="scientific">Plakobranchus ocellatus</name>
    <dbReference type="NCBI Taxonomy" id="259542"/>
    <lineage>
        <taxon>Eukaryota</taxon>
        <taxon>Metazoa</taxon>
        <taxon>Spiralia</taxon>
        <taxon>Lophotrochozoa</taxon>
        <taxon>Mollusca</taxon>
        <taxon>Gastropoda</taxon>
        <taxon>Heterobranchia</taxon>
        <taxon>Euthyneura</taxon>
        <taxon>Panpulmonata</taxon>
        <taxon>Sacoglossa</taxon>
        <taxon>Placobranchoidea</taxon>
        <taxon>Plakobranchidae</taxon>
        <taxon>Plakobranchus</taxon>
    </lineage>
</organism>
<dbReference type="Proteomes" id="UP000735302">
    <property type="component" value="Unassembled WGS sequence"/>
</dbReference>
<keyword evidence="3" id="KW-1185">Reference proteome</keyword>
<evidence type="ECO:0000313" key="3">
    <source>
        <dbReference type="Proteomes" id="UP000735302"/>
    </source>
</evidence>
<evidence type="ECO:0000256" key="1">
    <source>
        <dbReference type="SAM" id="MobiDB-lite"/>
    </source>
</evidence>
<dbReference type="EMBL" id="BLXT01003294">
    <property type="protein sequence ID" value="GFO01464.1"/>
    <property type="molecule type" value="Genomic_DNA"/>
</dbReference>
<dbReference type="AlphaFoldDB" id="A0AAV4A4E2"/>
<name>A0AAV4A4E2_9GAST</name>
<feature type="region of interest" description="Disordered" evidence="1">
    <location>
        <begin position="1"/>
        <end position="21"/>
    </location>
</feature>
<reference evidence="2 3" key="1">
    <citation type="journal article" date="2021" name="Elife">
        <title>Chloroplast acquisition without the gene transfer in kleptoplastic sea slugs, Plakobranchus ocellatus.</title>
        <authorList>
            <person name="Maeda T."/>
            <person name="Takahashi S."/>
            <person name="Yoshida T."/>
            <person name="Shimamura S."/>
            <person name="Takaki Y."/>
            <person name="Nagai Y."/>
            <person name="Toyoda A."/>
            <person name="Suzuki Y."/>
            <person name="Arimoto A."/>
            <person name="Ishii H."/>
            <person name="Satoh N."/>
            <person name="Nishiyama T."/>
            <person name="Hasebe M."/>
            <person name="Maruyama T."/>
            <person name="Minagawa J."/>
            <person name="Obokata J."/>
            <person name="Shigenobu S."/>
        </authorList>
    </citation>
    <scope>NUCLEOTIDE SEQUENCE [LARGE SCALE GENOMIC DNA]</scope>
</reference>
<protein>
    <submittedName>
        <fullName evidence="2">Uncharacterized protein</fullName>
    </submittedName>
</protein>
<sequence length="78" mass="9014">MLHRSFRKPQQTQSRMSRDDYRHSLRTLAVLRPDNVKGLLSSQFADYPARHRVMLISLAVNVRAAHSAGMKTSIFFQD</sequence>
<proteinExistence type="predicted"/>